<dbReference type="FunFam" id="3.40.50.970:FF:000006">
    <property type="entry name" value="Pyruvate dehydrogenase E1 component subunit beta"/>
    <property type="match status" value="1"/>
</dbReference>
<keyword evidence="14" id="KW-0630">Potassium</keyword>
<dbReference type="FunFam" id="3.40.50.920:FF:000001">
    <property type="entry name" value="Pyruvate dehydrogenase E1 beta subunit"/>
    <property type="match status" value="1"/>
</dbReference>
<dbReference type="Pfam" id="PF02780">
    <property type="entry name" value="Transketolase_C"/>
    <property type="match status" value="1"/>
</dbReference>
<keyword evidence="9" id="KW-0378">Hydrolase</keyword>
<dbReference type="Proteomes" id="UP000233524">
    <property type="component" value="Unassembled WGS sequence"/>
</dbReference>
<dbReference type="STRING" id="41688.A0A2N3NIV5"/>
<evidence type="ECO:0000256" key="5">
    <source>
        <dbReference type="ARBA" id="ARBA00012281"/>
    </source>
</evidence>
<dbReference type="GO" id="GO:0005739">
    <property type="term" value="C:mitochondrion"/>
    <property type="evidence" value="ECO:0007669"/>
    <property type="project" value="UniProtKB-SubCell"/>
</dbReference>
<evidence type="ECO:0000256" key="13">
    <source>
        <dbReference type="ARBA" id="ARBA00022946"/>
    </source>
</evidence>
<dbReference type="GO" id="GO:0016787">
    <property type="term" value="F:hydrolase activity"/>
    <property type="evidence" value="ECO:0007669"/>
    <property type="project" value="UniProtKB-KW"/>
</dbReference>
<dbReference type="GO" id="GO:0070478">
    <property type="term" value="P:nuclear-transcribed mRNA catabolic process, 3'-5' exonucleolytic nonsense-mediated decay"/>
    <property type="evidence" value="ECO:0007669"/>
    <property type="project" value="TreeGrafter"/>
</dbReference>
<dbReference type="SMART" id="SM00487">
    <property type="entry name" value="DEXDc"/>
    <property type="match status" value="1"/>
</dbReference>
<keyword evidence="23" id="KW-1185">Reference proteome</keyword>
<feature type="region of interest" description="Disordered" evidence="19">
    <location>
        <begin position="906"/>
        <end position="975"/>
    </location>
</feature>
<dbReference type="Gene3D" id="3.40.50.920">
    <property type="match status" value="1"/>
</dbReference>
<proteinExistence type="inferred from homology"/>
<dbReference type="InterPro" id="IPR040801">
    <property type="entry name" value="Ski2_N"/>
</dbReference>
<evidence type="ECO:0000256" key="16">
    <source>
        <dbReference type="ARBA" id="ARBA00023052"/>
    </source>
</evidence>
<dbReference type="SUPFAM" id="SSF52922">
    <property type="entry name" value="TK C-terminal domain-like"/>
    <property type="match status" value="1"/>
</dbReference>
<evidence type="ECO:0000256" key="12">
    <source>
        <dbReference type="ARBA" id="ARBA00022884"/>
    </source>
</evidence>
<dbReference type="InterPro" id="IPR029061">
    <property type="entry name" value="THDP-binding"/>
</dbReference>
<dbReference type="GO" id="GO:0004739">
    <property type="term" value="F:pyruvate dehydrogenase (acetyl-transferring) activity"/>
    <property type="evidence" value="ECO:0007669"/>
    <property type="project" value="UniProtKB-EC"/>
</dbReference>
<evidence type="ECO:0000313" key="23">
    <source>
        <dbReference type="Proteomes" id="UP000233524"/>
    </source>
</evidence>
<dbReference type="InterPro" id="IPR048392">
    <property type="entry name" value="MTR4-like_stalk"/>
</dbReference>
<dbReference type="GO" id="GO:0004386">
    <property type="term" value="F:helicase activity"/>
    <property type="evidence" value="ECO:0007669"/>
    <property type="project" value="UniProtKB-KW"/>
</dbReference>
<protein>
    <recommendedName>
        <fullName evidence="5">pyruvate dehydrogenase (acetyl-transferring)</fullName>
        <ecNumber evidence="5">1.2.4.1</ecNumber>
    </recommendedName>
</protein>
<dbReference type="Pfam" id="PF00271">
    <property type="entry name" value="Helicase_C"/>
    <property type="match status" value="1"/>
</dbReference>
<keyword evidence="11" id="KW-0067">ATP-binding</keyword>
<keyword evidence="12" id="KW-0694">RNA-binding</keyword>
<dbReference type="InterPro" id="IPR014001">
    <property type="entry name" value="Helicase_ATP-bd"/>
</dbReference>
<gene>
    <name evidence="22" type="ORF">jhhlp_000580</name>
</gene>
<keyword evidence="8" id="KW-0547">Nucleotide-binding</keyword>
<dbReference type="SMART" id="SM01142">
    <property type="entry name" value="DSHCT"/>
    <property type="match status" value="1"/>
</dbReference>
<name>A0A2N3NIV5_9PEZI</name>
<dbReference type="InterPro" id="IPR033248">
    <property type="entry name" value="Transketolase_C"/>
</dbReference>
<evidence type="ECO:0000256" key="9">
    <source>
        <dbReference type="ARBA" id="ARBA00022801"/>
    </source>
</evidence>
<dbReference type="SMART" id="SM00861">
    <property type="entry name" value="Transket_pyr"/>
    <property type="match status" value="1"/>
</dbReference>
<dbReference type="FunCoup" id="A0A2N3NIV5">
    <property type="interactions" value="901"/>
</dbReference>
<evidence type="ECO:0000259" key="21">
    <source>
        <dbReference type="PROSITE" id="PS51194"/>
    </source>
</evidence>
<dbReference type="SUPFAM" id="SSF52540">
    <property type="entry name" value="P-loop containing nucleoside triphosphate hydrolases"/>
    <property type="match status" value="1"/>
</dbReference>
<evidence type="ECO:0000259" key="20">
    <source>
        <dbReference type="PROSITE" id="PS51192"/>
    </source>
</evidence>
<dbReference type="InterPro" id="IPR009014">
    <property type="entry name" value="Transketo_C/PFOR_II"/>
</dbReference>
<dbReference type="PROSITE" id="PS51194">
    <property type="entry name" value="HELICASE_CTER"/>
    <property type="match status" value="1"/>
</dbReference>
<feature type="compositionally biased region" description="Gly residues" evidence="19">
    <location>
        <begin position="919"/>
        <end position="928"/>
    </location>
</feature>
<dbReference type="InterPro" id="IPR050699">
    <property type="entry name" value="RNA-DNA_Helicase"/>
</dbReference>
<evidence type="ECO:0000256" key="7">
    <source>
        <dbReference type="ARBA" id="ARBA00022723"/>
    </source>
</evidence>
<keyword evidence="6" id="KW-0963">Cytoplasm</keyword>
<dbReference type="SUPFAM" id="SSF52518">
    <property type="entry name" value="Thiamin diphosphate-binding fold (THDP-binding)"/>
    <property type="match status" value="1"/>
</dbReference>
<comment type="subcellular location">
    <subcellularLocation>
        <location evidence="3">Cytoplasm</location>
    </subcellularLocation>
    <subcellularLocation>
        <location evidence="2">Mitochondrion</location>
    </subcellularLocation>
</comment>
<dbReference type="PANTHER" id="PTHR12131:SF1">
    <property type="entry name" value="ATP-DEPENDENT RNA HELICASE SUPV3L1, MITOCHONDRIAL-RELATED"/>
    <property type="match status" value="1"/>
</dbReference>
<dbReference type="Pfam" id="PF21408">
    <property type="entry name" value="MTR4-like_stalk"/>
    <property type="match status" value="1"/>
</dbReference>
<dbReference type="GO" id="GO:0046872">
    <property type="term" value="F:metal ion binding"/>
    <property type="evidence" value="ECO:0007669"/>
    <property type="project" value="UniProtKB-KW"/>
</dbReference>
<evidence type="ECO:0000256" key="1">
    <source>
        <dbReference type="ARBA" id="ARBA00001964"/>
    </source>
</evidence>
<evidence type="ECO:0000256" key="19">
    <source>
        <dbReference type="SAM" id="MobiDB-lite"/>
    </source>
</evidence>
<dbReference type="InterPro" id="IPR027417">
    <property type="entry name" value="P-loop_NTPase"/>
</dbReference>
<dbReference type="InterPro" id="IPR005475">
    <property type="entry name" value="Transketolase-like_Pyr-bd"/>
</dbReference>
<reference evidence="22 23" key="1">
    <citation type="journal article" date="2017" name="G3 (Bethesda)">
        <title>First Draft Genome Sequence of the Pathogenic Fungus Lomentospora prolificans (Formerly Scedosporium prolificans).</title>
        <authorList>
            <person name="Luo R."/>
            <person name="Zimin A."/>
            <person name="Workman R."/>
            <person name="Fan Y."/>
            <person name="Pertea G."/>
            <person name="Grossman N."/>
            <person name="Wear M.P."/>
            <person name="Jia B."/>
            <person name="Miller H."/>
            <person name="Casadevall A."/>
            <person name="Timp W."/>
            <person name="Zhang S.X."/>
            <person name="Salzberg S.L."/>
        </authorList>
    </citation>
    <scope>NUCLEOTIDE SEQUENCE [LARGE SCALE GENOMIC DNA]</scope>
    <source>
        <strain evidence="22 23">JHH-5317</strain>
    </source>
</reference>
<evidence type="ECO:0000256" key="11">
    <source>
        <dbReference type="ARBA" id="ARBA00022840"/>
    </source>
</evidence>
<dbReference type="EMBL" id="NLAX01000003">
    <property type="protein sequence ID" value="PKS12376.1"/>
    <property type="molecule type" value="Genomic_DNA"/>
</dbReference>
<dbReference type="InParanoid" id="A0A2N3NIV5"/>
<feature type="compositionally biased region" description="Gly residues" evidence="19">
    <location>
        <begin position="936"/>
        <end position="954"/>
    </location>
</feature>
<sequence length="1664" mass="184089">MSRLMLRVPRMVASGRTMPFVKATFLPSFATRTAFQARTYASAGSKEYTVRDALNEALAEELESNPKVFVLGEEVAQYNGAYKVTKGLLDRFGEKRVIDTPITESGFCGLAVGAALSGLHPVCEFMTWNFAMQAIDQIVNSAAKTLYMSGGIQPCNITFRGPNGFASGVAAQHSQDYSAWYGSIPGLKVVAPWSAEDAKGLLKAAIRDPNPVVVLENELMYGQSFPMSEAAQKDDFVLPIGKAKIERAGKDLTIVSLSRCVGQCLVAAENLKKKYGIEAEVLNLRSVKPMDVESIVKSVKKTRRLLAVESGFPAFGVGSEILALTMEYAFDYLDAPAQRITGAEVPTPTASILFRARGVVYVGTQYLTLAMVSLSSLEAPMKELSLLGERTSRKGNADVPMIDGLLSEASRRTKRRRFSATNSQHLKQQLSAILLSPSASFSIEWLDRVQQRWECPIEHTELLHVAPTQTRTVTRFVRQGLEGRVMGYKSVTVPANSSTAKNSTSFLRKPGSRSDFVRGGAGFFPFAPGGLDGIEATATFEDQLRLSDEANAQERTTNKLERVITLSSDGGLLEVAPGCSRGIVFGKKPRPADEEEGREVVQELGEEPHQLPGFTAGEDNPELVTDVGEGSEANDDSEEDIDAILPVEFPALEPHGILATSSVRRAGREYAHMVDVKREMPNFRELVPDMAREWPFELDTFQKEAVYHLENGDSVFVAAHTSAGKTVVAEYAIALAAKHMTKAIYTSPIKALSNQKFRDFRLTFDDVGILTGDVQINAEASCLIMTTEILRSMLYRGADLIRDVEFVIFDEVHYVNDFERGVVWEEVIIMLPDHVSLILLSATVPNTYEFASWVGRTKKKDIYVISTTKRPVPLEHYLWAGKDIHKIVDSEKRFLEKGWKDANHALQGRPKAVADGSTGSRGGTGSQGRGASQRGSRGGPGQRGASSRGGGRGIRGSRASHTPGHMGKTGRPGGFTSAAQDKTLWVHMVHFLKKGNLLPACVFVFSKRRCEENADALSNQDFCTATEKSAIHMLIEKSIARLKPEDRVLPQIIRLRDLLGRGIAVHHGGLLPIVKELVEILFAQTLVKVLFATETFAMGLNLPTRTVVFSGYRKHDGHSFRNLLPGEYTQMAGRAGRRGLDSVGSVIIVPPGGDEAPPAGELRTMILGEPSKLRSQFRLTYNMILNLLRVEALKIEEMIKRSFSEHATQQLLPEHEKAVKISEADLARVKRDSCDICDSSMDSCHEASQSFQQLTTELYRGLLAIPVGRKMFSAQRLIVYSRDGIRTAGILLAEGASIKGSPNNPMVHVLEIKTVRDTRDSTDLLPFLPAFWAFLTPLPQAKKHVRIKTVHVPVKDVLCLTRYVTKGIVPEVFQGGDAYLKAKERIHSLCRSWDGIWEEADMSRFKSLYLQELVENRKKAADAASSSPAILCHDFVRHFAMCHDQWIIKEHISQLRQALSDQNLQLLPDYEQRIQVLKDLDFIDEESRIQLKGKVACEIHSGDELVLTELVLDNVLADYEPAEIAALLSAFVFQEKTDCEPSLTSNLERGRSTIVKISEKVNEIQTLHQVIQSSDESNDFVSQPRFGLMEVVYEWARGMSFKNITDLTDVLEGTIVRTITRLDETCREVKNAARIIGDPELYQKMQAAQEMIKRDITAVASLYM</sequence>
<dbReference type="FunFam" id="1.10.3380.30:FF:000001">
    <property type="entry name" value="Ski2 ATP-dependent RNA helicase"/>
    <property type="match status" value="1"/>
</dbReference>
<evidence type="ECO:0000256" key="4">
    <source>
        <dbReference type="ARBA" id="ARBA00010140"/>
    </source>
</evidence>
<dbReference type="NCBIfam" id="NF006667">
    <property type="entry name" value="PRK09212.1"/>
    <property type="match status" value="1"/>
</dbReference>
<evidence type="ECO:0000256" key="3">
    <source>
        <dbReference type="ARBA" id="ARBA00004496"/>
    </source>
</evidence>
<dbReference type="FunFam" id="3.40.50.300:FF:000354">
    <property type="entry name" value="ATP-dependent RNA helicase SKI2"/>
    <property type="match status" value="1"/>
</dbReference>
<comment type="similarity">
    <text evidence="4">Belongs to the helicase family. SKI2 subfamily.</text>
</comment>
<keyword evidence="15" id="KW-0560">Oxidoreductase</keyword>
<dbReference type="GO" id="GO:0005524">
    <property type="term" value="F:ATP binding"/>
    <property type="evidence" value="ECO:0007669"/>
    <property type="project" value="UniProtKB-KW"/>
</dbReference>
<dbReference type="GO" id="GO:0006086">
    <property type="term" value="P:pyruvate decarboxylation to acetyl-CoA"/>
    <property type="evidence" value="ECO:0007669"/>
    <property type="project" value="UniProtKB-ARBA"/>
</dbReference>
<dbReference type="Pfam" id="PF17911">
    <property type="entry name" value="Ski2_N"/>
    <property type="match status" value="1"/>
</dbReference>
<evidence type="ECO:0000256" key="17">
    <source>
        <dbReference type="ARBA" id="ARBA00023128"/>
    </source>
</evidence>
<dbReference type="GO" id="GO:0055087">
    <property type="term" value="C:Ski complex"/>
    <property type="evidence" value="ECO:0007669"/>
    <property type="project" value="TreeGrafter"/>
</dbReference>
<accession>A0A2N3NIV5</accession>
<dbReference type="InterPro" id="IPR025696">
    <property type="entry name" value="Beta-barrel_MTR4"/>
</dbReference>
<keyword evidence="7" id="KW-0479">Metal-binding</keyword>
<dbReference type="FunFam" id="3.40.50.300:FF:000987">
    <property type="entry name" value="DEAD/DEAH box RNA helicase"/>
    <property type="match status" value="1"/>
</dbReference>
<comment type="cofactor">
    <cofactor evidence="1">
        <name>thiamine diphosphate</name>
        <dbReference type="ChEBI" id="CHEBI:58937"/>
    </cofactor>
</comment>
<evidence type="ECO:0000256" key="10">
    <source>
        <dbReference type="ARBA" id="ARBA00022806"/>
    </source>
</evidence>
<keyword evidence="16" id="KW-0786">Thiamine pyrophosphate</keyword>
<evidence type="ECO:0000256" key="15">
    <source>
        <dbReference type="ARBA" id="ARBA00023002"/>
    </source>
</evidence>
<dbReference type="NCBIfam" id="NF008854">
    <property type="entry name" value="PRK11892.1"/>
    <property type="match status" value="1"/>
</dbReference>
<evidence type="ECO:0000256" key="8">
    <source>
        <dbReference type="ARBA" id="ARBA00022741"/>
    </source>
</evidence>
<evidence type="ECO:0000256" key="6">
    <source>
        <dbReference type="ARBA" id="ARBA00022490"/>
    </source>
</evidence>
<dbReference type="Gene3D" id="1.10.3380.30">
    <property type="match status" value="1"/>
</dbReference>
<dbReference type="Pfam" id="PF00270">
    <property type="entry name" value="DEAD"/>
    <property type="match status" value="1"/>
</dbReference>
<dbReference type="Gene3D" id="3.40.50.970">
    <property type="match status" value="1"/>
</dbReference>
<evidence type="ECO:0000256" key="18">
    <source>
        <dbReference type="ARBA" id="ARBA00023317"/>
    </source>
</evidence>
<dbReference type="Pfam" id="PF02779">
    <property type="entry name" value="Transket_pyr"/>
    <property type="match status" value="1"/>
</dbReference>
<organism evidence="22 23">
    <name type="scientific">Lomentospora prolificans</name>
    <dbReference type="NCBI Taxonomy" id="41688"/>
    <lineage>
        <taxon>Eukaryota</taxon>
        <taxon>Fungi</taxon>
        <taxon>Dikarya</taxon>
        <taxon>Ascomycota</taxon>
        <taxon>Pezizomycotina</taxon>
        <taxon>Sordariomycetes</taxon>
        <taxon>Hypocreomycetidae</taxon>
        <taxon>Microascales</taxon>
        <taxon>Microascaceae</taxon>
        <taxon>Lomentospora</taxon>
    </lineage>
</organism>
<dbReference type="PANTHER" id="PTHR12131">
    <property type="entry name" value="ATP-DEPENDENT RNA AND DNA HELICASE"/>
    <property type="match status" value="1"/>
</dbReference>
<evidence type="ECO:0000256" key="14">
    <source>
        <dbReference type="ARBA" id="ARBA00022958"/>
    </source>
</evidence>
<dbReference type="InterPro" id="IPR001650">
    <property type="entry name" value="Helicase_C-like"/>
</dbReference>
<dbReference type="InterPro" id="IPR012961">
    <property type="entry name" value="Ski2/MTR4_C"/>
</dbReference>
<feature type="domain" description="Helicase ATP-binding" evidence="20">
    <location>
        <begin position="706"/>
        <end position="862"/>
    </location>
</feature>
<dbReference type="Pfam" id="PF08148">
    <property type="entry name" value="DSHCT"/>
    <property type="match status" value="1"/>
</dbReference>
<keyword evidence="17" id="KW-0496">Mitochondrion</keyword>
<dbReference type="Pfam" id="PF13234">
    <property type="entry name" value="MTR4_beta-barrel"/>
    <property type="match status" value="1"/>
</dbReference>
<feature type="domain" description="Helicase C-terminal" evidence="21">
    <location>
        <begin position="987"/>
        <end position="1188"/>
    </location>
</feature>
<dbReference type="SMART" id="SM00490">
    <property type="entry name" value="HELICc"/>
    <property type="match status" value="1"/>
</dbReference>
<keyword evidence="10" id="KW-0347">Helicase</keyword>
<dbReference type="VEuPathDB" id="FungiDB:jhhlp_000580"/>
<dbReference type="InterPro" id="IPR011545">
    <property type="entry name" value="DEAD/DEAH_box_helicase_dom"/>
</dbReference>
<keyword evidence="13" id="KW-0809">Transit peptide</keyword>
<comment type="caution">
    <text evidence="22">The sequence shown here is derived from an EMBL/GenBank/DDBJ whole genome shotgun (WGS) entry which is preliminary data.</text>
</comment>
<dbReference type="PROSITE" id="PS51192">
    <property type="entry name" value="HELICASE_ATP_BIND_1"/>
    <property type="match status" value="1"/>
</dbReference>
<dbReference type="EC" id="1.2.4.1" evidence="5"/>
<dbReference type="Gene3D" id="3.40.50.300">
    <property type="entry name" value="P-loop containing nucleotide triphosphate hydrolases"/>
    <property type="match status" value="2"/>
</dbReference>
<dbReference type="CDD" id="cd07036">
    <property type="entry name" value="TPP_PYR_E1-PDHc-beta_like"/>
    <property type="match status" value="1"/>
</dbReference>
<evidence type="ECO:0000313" key="22">
    <source>
        <dbReference type="EMBL" id="PKS12376.1"/>
    </source>
</evidence>
<evidence type="ECO:0000256" key="2">
    <source>
        <dbReference type="ARBA" id="ARBA00004173"/>
    </source>
</evidence>
<keyword evidence="18" id="KW-0670">Pyruvate</keyword>
<dbReference type="GO" id="GO:0003723">
    <property type="term" value="F:RNA binding"/>
    <property type="evidence" value="ECO:0007669"/>
    <property type="project" value="UniProtKB-KW"/>
</dbReference>
<dbReference type="CDD" id="cd18795">
    <property type="entry name" value="SF2_C_Ski2"/>
    <property type="match status" value="1"/>
</dbReference>
<dbReference type="OrthoDB" id="64767at2759"/>
<dbReference type="Gene3D" id="1.20.1500.20">
    <property type="match status" value="1"/>
</dbReference>